<dbReference type="OrthoDB" id="3199616at2"/>
<organism evidence="3 4">
    <name type="scientific">Natranaerobius trueperi</name>
    <dbReference type="NCBI Taxonomy" id="759412"/>
    <lineage>
        <taxon>Bacteria</taxon>
        <taxon>Bacillati</taxon>
        <taxon>Bacillota</taxon>
        <taxon>Clostridia</taxon>
        <taxon>Natranaerobiales</taxon>
        <taxon>Natranaerobiaceae</taxon>
        <taxon>Natranaerobius</taxon>
    </lineage>
</organism>
<comment type="caution">
    <text evidence="3">The sequence shown here is derived from an EMBL/GenBank/DDBJ whole genome shotgun (WGS) entry which is preliminary data.</text>
</comment>
<evidence type="ECO:0000313" key="4">
    <source>
        <dbReference type="Proteomes" id="UP000214588"/>
    </source>
</evidence>
<protein>
    <recommendedName>
        <fullName evidence="5">Glycosyl transferase</fullName>
    </recommendedName>
</protein>
<dbReference type="PANTHER" id="PTHR12526">
    <property type="entry name" value="GLYCOSYLTRANSFERASE"/>
    <property type="match status" value="1"/>
</dbReference>
<proteinExistence type="predicted"/>
<evidence type="ECO:0000259" key="2">
    <source>
        <dbReference type="Pfam" id="PF13439"/>
    </source>
</evidence>
<gene>
    <name evidence="3" type="ORF">CDO51_00760</name>
</gene>
<evidence type="ECO:0008006" key="5">
    <source>
        <dbReference type="Google" id="ProtNLM"/>
    </source>
</evidence>
<reference evidence="3 4" key="1">
    <citation type="submission" date="2017-06" db="EMBL/GenBank/DDBJ databases">
        <title>Draft Genome Sequence of Natranaerobius trueperi halophilic, alkalithermophilic bacteria from soda lakes.</title>
        <authorList>
            <person name="Zhao B."/>
        </authorList>
    </citation>
    <scope>NUCLEOTIDE SEQUENCE [LARGE SCALE GENOMIC DNA]</scope>
    <source>
        <strain evidence="3 4">DSM 18760</strain>
    </source>
</reference>
<dbReference type="RefSeq" id="WP_089022392.1">
    <property type="nucleotide sequence ID" value="NZ_NIQC01000001.1"/>
</dbReference>
<dbReference type="Proteomes" id="UP000214588">
    <property type="component" value="Unassembled WGS sequence"/>
</dbReference>
<keyword evidence="4" id="KW-1185">Reference proteome</keyword>
<dbReference type="PANTHER" id="PTHR12526:SF630">
    <property type="entry name" value="GLYCOSYLTRANSFERASE"/>
    <property type="match status" value="1"/>
</dbReference>
<dbReference type="InterPro" id="IPR001296">
    <property type="entry name" value="Glyco_trans_1"/>
</dbReference>
<feature type="domain" description="Glycosyltransferase subfamily 4-like N-terminal" evidence="2">
    <location>
        <begin position="13"/>
        <end position="176"/>
    </location>
</feature>
<dbReference type="GO" id="GO:0016757">
    <property type="term" value="F:glycosyltransferase activity"/>
    <property type="evidence" value="ECO:0007669"/>
    <property type="project" value="InterPro"/>
</dbReference>
<dbReference type="Pfam" id="PF13439">
    <property type="entry name" value="Glyco_transf_4"/>
    <property type="match status" value="1"/>
</dbReference>
<dbReference type="SUPFAM" id="SSF53756">
    <property type="entry name" value="UDP-Glycosyltransferase/glycogen phosphorylase"/>
    <property type="match status" value="1"/>
</dbReference>
<accession>A0A226C0Z6</accession>
<dbReference type="EMBL" id="NIQC01000001">
    <property type="protein sequence ID" value="OWZ84968.1"/>
    <property type="molecule type" value="Genomic_DNA"/>
</dbReference>
<feature type="domain" description="Glycosyl transferase family 1" evidence="1">
    <location>
        <begin position="190"/>
        <end position="353"/>
    </location>
</feature>
<evidence type="ECO:0000259" key="1">
    <source>
        <dbReference type="Pfam" id="PF00534"/>
    </source>
</evidence>
<sequence>MKVFHLISGSEGGGSRDQVISLICELNNYPNVEVTLISLMEGPLTEEAREKGLPLRVFSMNGIFDLKIISPLIKYIAEEKPDIFHTHGVRANFIGRLAYKFMISEVKPVLFTTVHSSIYHDYKNSWKRYVYPYMEKSLRKQVDHFITVSHSLQNELLQDGVDENSITHIPNGVYPEKFDVVNTEIDNLYEEFNISNDAKIVMSVGRLVPVKGQANLLKGFKQFLESKKTNEPYYLILVGDGPELKNLQQLASDLSIRDQVIFTGYRTDVAKLLKLADVFVLSSLMEGLPIILLEVMSAGVPIIATEVGGVFELIDDNENGLLIPKEDSEKITDSLTRIFESKDLSEYISKNAKIKVNESYHFSKVVSKTLELYQEYV</sequence>
<dbReference type="InterPro" id="IPR028098">
    <property type="entry name" value="Glyco_trans_4-like_N"/>
</dbReference>
<dbReference type="Pfam" id="PF00534">
    <property type="entry name" value="Glycos_transf_1"/>
    <property type="match status" value="1"/>
</dbReference>
<evidence type="ECO:0000313" key="3">
    <source>
        <dbReference type="EMBL" id="OWZ84968.1"/>
    </source>
</evidence>
<dbReference type="Gene3D" id="3.40.50.2000">
    <property type="entry name" value="Glycogen Phosphorylase B"/>
    <property type="match status" value="2"/>
</dbReference>
<dbReference type="AlphaFoldDB" id="A0A226C0Z6"/>
<name>A0A226C0Z6_9FIRM</name>